<feature type="transmembrane region" description="Helical" evidence="7">
    <location>
        <begin position="119"/>
        <end position="140"/>
    </location>
</feature>
<reference evidence="8 9" key="1">
    <citation type="submission" date="2021-12" db="EMBL/GenBank/DDBJ databases">
        <title>High titer production of polyol ester of fatty acids by Rhodotorula paludigena BS15 towards product separation-free biomass refinery.</title>
        <authorList>
            <person name="Mano J."/>
            <person name="Ono H."/>
            <person name="Tanaka T."/>
            <person name="Naito K."/>
            <person name="Sushida H."/>
            <person name="Ike M."/>
            <person name="Tokuyasu K."/>
            <person name="Kitaoka M."/>
        </authorList>
    </citation>
    <scope>NUCLEOTIDE SEQUENCE [LARGE SCALE GENOMIC DNA]</scope>
    <source>
        <strain evidence="8 9">BS15</strain>
    </source>
</reference>
<evidence type="ECO:0000256" key="4">
    <source>
        <dbReference type="ARBA" id="ARBA00022989"/>
    </source>
</evidence>
<evidence type="ECO:0000313" key="8">
    <source>
        <dbReference type="EMBL" id="GJN92861.1"/>
    </source>
</evidence>
<dbReference type="InterPro" id="IPR011701">
    <property type="entry name" value="MFS"/>
</dbReference>
<accession>A0AAV5GTL6</accession>
<evidence type="ECO:0000256" key="5">
    <source>
        <dbReference type="ARBA" id="ARBA00023136"/>
    </source>
</evidence>
<feature type="transmembrane region" description="Helical" evidence="7">
    <location>
        <begin position="409"/>
        <end position="430"/>
    </location>
</feature>
<comment type="subcellular location">
    <subcellularLocation>
        <location evidence="1">Membrane</location>
        <topology evidence="1">Multi-pass membrane protein</topology>
    </subcellularLocation>
</comment>
<dbReference type="Pfam" id="PF07690">
    <property type="entry name" value="MFS_1"/>
    <property type="match status" value="1"/>
</dbReference>
<feature type="region of interest" description="Disordered" evidence="6">
    <location>
        <begin position="1"/>
        <end position="33"/>
    </location>
</feature>
<feature type="transmembrane region" description="Helical" evidence="7">
    <location>
        <begin position="183"/>
        <end position="206"/>
    </location>
</feature>
<evidence type="ECO:0000256" key="6">
    <source>
        <dbReference type="SAM" id="MobiDB-lite"/>
    </source>
</evidence>
<evidence type="ECO:0000256" key="7">
    <source>
        <dbReference type="SAM" id="Phobius"/>
    </source>
</evidence>
<keyword evidence="2" id="KW-0813">Transport</keyword>
<dbReference type="PANTHER" id="PTHR43791">
    <property type="entry name" value="PERMEASE-RELATED"/>
    <property type="match status" value="1"/>
</dbReference>
<evidence type="ECO:0008006" key="10">
    <source>
        <dbReference type="Google" id="ProtNLM"/>
    </source>
</evidence>
<feature type="transmembrane region" description="Helical" evidence="7">
    <location>
        <begin position="376"/>
        <end position="397"/>
    </location>
</feature>
<dbReference type="PANTHER" id="PTHR43791:SF3">
    <property type="entry name" value="MAJOR FACILITATOR SUPERFAMILY (MFS) PROFILE DOMAIN-CONTAINING PROTEIN"/>
    <property type="match status" value="1"/>
</dbReference>
<dbReference type="GO" id="GO:0016020">
    <property type="term" value="C:membrane"/>
    <property type="evidence" value="ECO:0007669"/>
    <property type="project" value="UniProtKB-SubCell"/>
</dbReference>
<feature type="transmembrane region" description="Helical" evidence="7">
    <location>
        <begin position="253"/>
        <end position="273"/>
    </location>
</feature>
<comment type="caution">
    <text evidence="8">The sequence shown here is derived from an EMBL/GenBank/DDBJ whole genome shotgun (WGS) entry which is preliminary data.</text>
</comment>
<feature type="transmembrane region" description="Helical" evidence="7">
    <location>
        <begin position="152"/>
        <end position="171"/>
    </location>
</feature>
<dbReference type="FunFam" id="1.20.1250.20:FF:000013">
    <property type="entry name" value="MFS general substrate transporter"/>
    <property type="match status" value="1"/>
</dbReference>
<keyword evidence="3 7" id="KW-0812">Transmembrane</keyword>
<dbReference type="Gene3D" id="1.20.1250.20">
    <property type="entry name" value="MFS general substrate transporter like domains"/>
    <property type="match status" value="3"/>
</dbReference>
<feature type="transmembrane region" description="Helical" evidence="7">
    <location>
        <begin position="344"/>
        <end position="364"/>
    </location>
</feature>
<evidence type="ECO:0000256" key="3">
    <source>
        <dbReference type="ARBA" id="ARBA00022692"/>
    </source>
</evidence>
<keyword evidence="4 7" id="KW-1133">Transmembrane helix</keyword>
<evidence type="ECO:0000256" key="1">
    <source>
        <dbReference type="ARBA" id="ARBA00004141"/>
    </source>
</evidence>
<feature type="compositionally biased region" description="Basic and acidic residues" evidence="6">
    <location>
        <begin position="8"/>
        <end position="19"/>
    </location>
</feature>
<dbReference type="InterPro" id="IPR036259">
    <property type="entry name" value="MFS_trans_sf"/>
</dbReference>
<feature type="transmembrane region" description="Helical" evidence="7">
    <location>
        <begin position="293"/>
        <end position="310"/>
    </location>
</feature>
<protein>
    <recommendedName>
        <fullName evidence="10">Phthalate transporter</fullName>
    </recommendedName>
</protein>
<feature type="transmembrane region" description="Helical" evidence="7">
    <location>
        <begin position="89"/>
        <end position="107"/>
    </location>
</feature>
<dbReference type="SUPFAM" id="SSF103473">
    <property type="entry name" value="MFS general substrate transporter"/>
    <property type="match status" value="1"/>
</dbReference>
<dbReference type="AlphaFoldDB" id="A0AAV5GTL6"/>
<dbReference type="Proteomes" id="UP001342314">
    <property type="component" value="Unassembled WGS sequence"/>
</dbReference>
<evidence type="ECO:0000256" key="2">
    <source>
        <dbReference type="ARBA" id="ARBA00022448"/>
    </source>
</evidence>
<keyword evidence="5 7" id="KW-0472">Membrane</keyword>
<evidence type="ECO:0000313" key="9">
    <source>
        <dbReference type="Proteomes" id="UP001342314"/>
    </source>
</evidence>
<dbReference type="GO" id="GO:0022857">
    <property type="term" value="F:transmembrane transporter activity"/>
    <property type="evidence" value="ECO:0007669"/>
    <property type="project" value="InterPro"/>
</dbReference>
<gene>
    <name evidence="8" type="ORF">Rhopal_005901-T1</name>
</gene>
<feature type="transmembrane region" description="Helical" evidence="7">
    <location>
        <begin position="317"/>
        <end position="338"/>
    </location>
</feature>
<name>A0AAV5GTL6_9BASI</name>
<organism evidence="8 9">
    <name type="scientific">Rhodotorula paludigena</name>
    <dbReference type="NCBI Taxonomy" id="86838"/>
    <lineage>
        <taxon>Eukaryota</taxon>
        <taxon>Fungi</taxon>
        <taxon>Dikarya</taxon>
        <taxon>Basidiomycota</taxon>
        <taxon>Pucciniomycotina</taxon>
        <taxon>Microbotryomycetes</taxon>
        <taxon>Sporidiobolales</taxon>
        <taxon>Sporidiobolaceae</taxon>
        <taxon>Rhodotorula</taxon>
    </lineage>
</organism>
<proteinExistence type="predicted"/>
<keyword evidence="9" id="KW-1185">Reference proteome</keyword>
<dbReference type="EMBL" id="BQKY01000012">
    <property type="protein sequence ID" value="GJN92861.1"/>
    <property type="molecule type" value="Genomic_DNA"/>
</dbReference>
<sequence length="454" mass="50233">MSSTPDSASEKHRVEHRELANAPSRSHIDGESQELDPAYEKRLVRKIDWRLIPILSAVYAISLIDRTNISIARTVGMGRDLALTVGERYSIITCLFFVPYIIFEIPANLLIRKIGPRNQLATVTVGWGAVMLGMGLIATWYKRYETAKRMAFFYLTSMVISGFSNIIGWAFSLLDGSHGLEGWRWIFIIFGAITIGLGIISFFLIVDFPERAKFLTPEERTAAVDRIQRERADAIPDAVTLAKVVKHATDPKVWAFGLCFCFSTMPAYAFSYFLPVILSGGGYDIKTSLLLSAPPYVFAGMYTATIATLSDKFRKRAVFICISSTVCFTGLFIMAYAGPLGVRYFGSFLTIAGAQSNVPGVLAYQANNVLGQSKRAVSSAVCIGMGGVGGIFASLVYRQADYPKYLPGLWATIGCQWAIIIICLVNSFFFTRANKKADRGETVIEENPRFRYAI</sequence>